<evidence type="ECO:0000256" key="1">
    <source>
        <dbReference type="ARBA" id="ARBA00001933"/>
    </source>
</evidence>
<dbReference type="SUPFAM" id="SSF53383">
    <property type="entry name" value="PLP-dependent transferases"/>
    <property type="match status" value="1"/>
</dbReference>
<dbReference type="RefSeq" id="WP_119078289.1">
    <property type="nucleotide sequence ID" value="NZ_CP029600.1"/>
</dbReference>
<keyword evidence="8" id="KW-0411">Iron-sulfur</keyword>
<dbReference type="Gene3D" id="3.90.1150.10">
    <property type="entry name" value="Aspartate Aminotransferase, domain 1"/>
    <property type="match status" value="1"/>
</dbReference>
<dbReference type="PIRSF" id="PIRSF005572">
    <property type="entry name" value="NifS"/>
    <property type="match status" value="1"/>
</dbReference>
<dbReference type="EMBL" id="CP029600">
    <property type="protein sequence ID" value="AWO02084.1"/>
    <property type="molecule type" value="Genomic_DNA"/>
</dbReference>
<evidence type="ECO:0000256" key="8">
    <source>
        <dbReference type="ARBA" id="ARBA00023014"/>
    </source>
</evidence>
<keyword evidence="7" id="KW-0408">Iron</keyword>
<dbReference type="InterPro" id="IPR015421">
    <property type="entry name" value="PyrdxlP-dep_Trfase_major"/>
</dbReference>
<keyword evidence="6" id="KW-0663">Pyridoxal phosphate</keyword>
<dbReference type="PANTHER" id="PTHR11601:SF34">
    <property type="entry name" value="CYSTEINE DESULFURASE"/>
    <property type="match status" value="1"/>
</dbReference>
<reference evidence="13 14" key="1">
    <citation type="submission" date="2018-05" db="EMBL/GenBank/DDBJ databases">
        <title>Chitinophaga sp. nov., isolated from rhizosphere soil of Alhagi.</title>
        <authorList>
            <person name="Liu Y."/>
        </authorList>
    </citation>
    <scope>NUCLEOTIDE SEQUENCE [LARGE SCALE GENOMIC DNA]</scope>
    <source>
        <strain evidence="13 14">T22</strain>
    </source>
</reference>
<dbReference type="InterPro" id="IPR015422">
    <property type="entry name" value="PyrdxlP-dep_Trfase_small"/>
</dbReference>
<name>A0ABM6WDJ4_9BACT</name>
<evidence type="ECO:0000256" key="7">
    <source>
        <dbReference type="ARBA" id="ARBA00023004"/>
    </source>
</evidence>
<evidence type="ECO:0000256" key="11">
    <source>
        <dbReference type="SAM" id="Coils"/>
    </source>
</evidence>
<keyword evidence="14" id="KW-1185">Reference proteome</keyword>
<evidence type="ECO:0000256" key="5">
    <source>
        <dbReference type="ARBA" id="ARBA00022723"/>
    </source>
</evidence>
<keyword evidence="5" id="KW-0479">Metal-binding</keyword>
<protein>
    <recommendedName>
        <fullName evidence="3">cysteine desulfurase</fullName>
        <ecNumber evidence="3">2.8.1.7</ecNumber>
    </recommendedName>
</protein>
<dbReference type="PROSITE" id="PS00595">
    <property type="entry name" value="AA_TRANSFER_CLASS_5"/>
    <property type="match status" value="1"/>
</dbReference>
<dbReference type="InterPro" id="IPR020578">
    <property type="entry name" value="Aminotrans_V_PyrdxlP_BS"/>
</dbReference>
<keyword evidence="11" id="KW-0175">Coiled coil</keyword>
<evidence type="ECO:0000256" key="4">
    <source>
        <dbReference type="ARBA" id="ARBA00022679"/>
    </source>
</evidence>
<comment type="catalytic activity">
    <reaction evidence="9">
        <text>(sulfur carrier)-H + L-cysteine = (sulfur carrier)-SH + L-alanine</text>
        <dbReference type="Rhea" id="RHEA:43892"/>
        <dbReference type="Rhea" id="RHEA-COMP:14737"/>
        <dbReference type="Rhea" id="RHEA-COMP:14739"/>
        <dbReference type="ChEBI" id="CHEBI:29917"/>
        <dbReference type="ChEBI" id="CHEBI:35235"/>
        <dbReference type="ChEBI" id="CHEBI:57972"/>
        <dbReference type="ChEBI" id="CHEBI:64428"/>
        <dbReference type="EC" id="2.8.1.7"/>
    </reaction>
</comment>
<keyword evidence="4 13" id="KW-0808">Transferase</keyword>
<evidence type="ECO:0000256" key="6">
    <source>
        <dbReference type="ARBA" id="ARBA00022898"/>
    </source>
</evidence>
<gene>
    <name evidence="13" type="ORF">DLD77_10445</name>
</gene>
<dbReference type="Pfam" id="PF00266">
    <property type="entry name" value="Aminotran_5"/>
    <property type="match status" value="1"/>
</dbReference>
<comment type="cofactor">
    <cofactor evidence="1 10">
        <name>pyridoxal 5'-phosphate</name>
        <dbReference type="ChEBI" id="CHEBI:597326"/>
    </cofactor>
</comment>
<dbReference type="Proteomes" id="UP000246099">
    <property type="component" value="Chromosome"/>
</dbReference>
<comment type="similarity">
    <text evidence="2">Belongs to the class-V pyridoxal-phosphate-dependent aminotransferase family. NifS/IscS subfamily.</text>
</comment>
<evidence type="ECO:0000256" key="9">
    <source>
        <dbReference type="ARBA" id="ARBA00050776"/>
    </source>
</evidence>
<sequence>MTAAPIYLDYCATTPCDPRVVQGMLPYFTSRFGNTASRDHSFGWMAKEATELAREQVAALVQASARQIVFTSGATEALNLALKGLVEAHPQKGKHIITAKTEHRAVLDTCNWLQEQGCSVTLLDVGADGRIDPGDVEQAIRKDTLCVALMYANNETGVVHPVGEIGAITSKHNVYFVCDATQAVGKVPVSVTENKIDLMAFSAHKLYGPMGVGALYVSHANRMLQQQHGGAHERSMRSGTLNTPGIVGFGMAADICRQEMAAEAKRLRQLRNRLESELQHLVPGTEVNGKGPRLPHVSNILFPGIDNEQLLLAVSGKLALSRGSACSGLVQQPSHVLLAMGLTPEETRRAVRISLGRFTTEEEINMAVTVLSSAVRELQQINAQV</sequence>
<dbReference type="PANTHER" id="PTHR11601">
    <property type="entry name" value="CYSTEINE DESULFURYLASE FAMILY MEMBER"/>
    <property type="match status" value="1"/>
</dbReference>
<feature type="coiled-coil region" evidence="11">
    <location>
        <begin position="253"/>
        <end position="280"/>
    </location>
</feature>
<evidence type="ECO:0000259" key="12">
    <source>
        <dbReference type="Pfam" id="PF00266"/>
    </source>
</evidence>
<evidence type="ECO:0000256" key="3">
    <source>
        <dbReference type="ARBA" id="ARBA00012239"/>
    </source>
</evidence>
<dbReference type="EC" id="2.8.1.7" evidence="3"/>
<organism evidence="13 14">
    <name type="scientific">Chitinophaga alhagiae</name>
    <dbReference type="NCBI Taxonomy" id="2203219"/>
    <lineage>
        <taxon>Bacteria</taxon>
        <taxon>Pseudomonadati</taxon>
        <taxon>Bacteroidota</taxon>
        <taxon>Chitinophagia</taxon>
        <taxon>Chitinophagales</taxon>
        <taxon>Chitinophagaceae</taxon>
        <taxon>Chitinophaga</taxon>
    </lineage>
</organism>
<proteinExistence type="inferred from homology"/>
<accession>A0ABM6WDJ4</accession>
<evidence type="ECO:0000313" key="13">
    <source>
        <dbReference type="EMBL" id="AWO02084.1"/>
    </source>
</evidence>
<dbReference type="Gene3D" id="3.40.640.10">
    <property type="entry name" value="Type I PLP-dependent aspartate aminotransferase-like (Major domain)"/>
    <property type="match status" value="1"/>
</dbReference>
<dbReference type="InterPro" id="IPR000192">
    <property type="entry name" value="Aminotrans_V_dom"/>
</dbReference>
<evidence type="ECO:0000256" key="2">
    <source>
        <dbReference type="ARBA" id="ARBA00006490"/>
    </source>
</evidence>
<feature type="domain" description="Aminotransferase class V" evidence="12">
    <location>
        <begin position="6"/>
        <end position="365"/>
    </location>
</feature>
<dbReference type="GO" id="GO:0031071">
    <property type="term" value="F:cysteine desulfurase activity"/>
    <property type="evidence" value="ECO:0007669"/>
    <property type="project" value="UniProtKB-EC"/>
</dbReference>
<dbReference type="InterPro" id="IPR016454">
    <property type="entry name" value="Cysteine_dSase"/>
</dbReference>
<evidence type="ECO:0000256" key="10">
    <source>
        <dbReference type="RuleBase" id="RU004504"/>
    </source>
</evidence>
<evidence type="ECO:0000313" key="14">
    <source>
        <dbReference type="Proteomes" id="UP000246099"/>
    </source>
</evidence>
<dbReference type="InterPro" id="IPR015424">
    <property type="entry name" value="PyrdxlP-dep_Trfase"/>
</dbReference>